<keyword evidence="2" id="KW-1133">Transmembrane helix</keyword>
<keyword evidence="2" id="KW-0812">Transmembrane</keyword>
<accession>A0A6J6FPT8</accession>
<dbReference type="InterPro" id="IPR021449">
    <property type="entry name" value="DUF3099"/>
</dbReference>
<organism evidence="3">
    <name type="scientific">freshwater metagenome</name>
    <dbReference type="NCBI Taxonomy" id="449393"/>
    <lineage>
        <taxon>unclassified sequences</taxon>
        <taxon>metagenomes</taxon>
        <taxon>ecological metagenomes</taxon>
    </lineage>
</organism>
<feature type="compositionally biased region" description="Polar residues" evidence="1">
    <location>
        <begin position="1"/>
        <end position="13"/>
    </location>
</feature>
<evidence type="ECO:0000256" key="2">
    <source>
        <dbReference type="SAM" id="Phobius"/>
    </source>
</evidence>
<protein>
    <submittedName>
        <fullName evidence="3">Unannotated protein</fullName>
    </submittedName>
</protein>
<dbReference type="AlphaFoldDB" id="A0A6J6FPT8"/>
<evidence type="ECO:0000256" key="1">
    <source>
        <dbReference type="SAM" id="MobiDB-lite"/>
    </source>
</evidence>
<feature type="transmembrane region" description="Helical" evidence="2">
    <location>
        <begin position="47"/>
        <end position="69"/>
    </location>
</feature>
<dbReference type="EMBL" id="CAEZUE010000052">
    <property type="protein sequence ID" value="CAB4591106.1"/>
    <property type="molecule type" value="Genomic_DNA"/>
</dbReference>
<feature type="region of interest" description="Disordered" evidence="1">
    <location>
        <begin position="1"/>
        <end position="20"/>
    </location>
</feature>
<name>A0A6J6FPT8_9ZZZZ</name>
<gene>
    <name evidence="3" type="ORF">UFOPK1788_00529</name>
</gene>
<sequence length="91" mass="10077">MTLEPQSLTSLPESPTDERSARMVSYSIAMGLRLVCLYLCFIMPGWWILLPATGVVVLPAIAVLMANVVKSTTSQRRHTRSNVQRSLSDGR</sequence>
<dbReference type="Pfam" id="PF11298">
    <property type="entry name" value="DUF3099"/>
    <property type="match status" value="1"/>
</dbReference>
<reference evidence="3" key="1">
    <citation type="submission" date="2020-05" db="EMBL/GenBank/DDBJ databases">
        <authorList>
            <person name="Chiriac C."/>
            <person name="Salcher M."/>
            <person name="Ghai R."/>
            <person name="Kavagutti S V."/>
        </authorList>
    </citation>
    <scope>NUCLEOTIDE SEQUENCE</scope>
</reference>
<proteinExistence type="predicted"/>
<evidence type="ECO:0000313" key="3">
    <source>
        <dbReference type="EMBL" id="CAB4591106.1"/>
    </source>
</evidence>
<keyword evidence="2" id="KW-0472">Membrane</keyword>